<dbReference type="Proteomes" id="UP001232148">
    <property type="component" value="Unassembled WGS sequence"/>
</dbReference>
<keyword evidence="3" id="KW-1185">Reference proteome</keyword>
<sequence length="191" mass="20287">MIGCTQGSDLGRHPIGTSGGHGSTHVPTTTPLPCPSTPYGSRFESTGAPSSHGNVTVSPHLRSQQLNRVTLKHVPLLPWSPGPGIVCLSTESIFLLHCRCLFSLLLPSPSASFVLIDGQLLRVLGSPPYISVPRHPSFILSFILGASFTSSRPSAAYLACLPYHLRPNNRSTSRLLPISNHPSQTHTSGGP</sequence>
<dbReference type="EMBL" id="MU843066">
    <property type="protein sequence ID" value="KAK2022005.1"/>
    <property type="molecule type" value="Genomic_DNA"/>
</dbReference>
<proteinExistence type="predicted"/>
<evidence type="ECO:0000256" key="1">
    <source>
        <dbReference type="SAM" id="MobiDB-lite"/>
    </source>
</evidence>
<feature type="compositionally biased region" description="Polar residues" evidence="1">
    <location>
        <begin position="43"/>
        <end position="55"/>
    </location>
</feature>
<organism evidence="2 3">
    <name type="scientific">Colletotrichum zoysiae</name>
    <dbReference type="NCBI Taxonomy" id="1216348"/>
    <lineage>
        <taxon>Eukaryota</taxon>
        <taxon>Fungi</taxon>
        <taxon>Dikarya</taxon>
        <taxon>Ascomycota</taxon>
        <taxon>Pezizomycotina</taxon>
        <taxon>Sordariomycetes</taxon>
        <taxon>Hypocreomycetidae</taxon>
        <taxon>Glomerellales</taxon>
        <taxon>Glomerellaceae</taxon>
        <taxon>Colletotrichum</taxon>
        <taxon>Colletotrichum graminicola species complex</taxon>
    </lineage>
</organism>
<evidence type="ECO:0000313" key="2">
    <source>
        <dbReference type="EMBL" id="KAK2022005.1"/>
    </source>
</evidence>
<gene>
    <name evidence="2" type="ORF">LX32DRAFT_216322</name>
</gene>
<feature type="region of interest" description="Disordered" evidence="1">
    <location>
        <begin position="1"/>
        <end position="55"/>
    </location>
</feature>
<accession>A0AAD9LXL1</accession>
<comment type="caution">
    <text evidence="2">The sequence shown here is derived from an EMBL/GenBank/DDBJ whole genome shotgun (WGS) entry which is preliminary data.</text>
</comment>
<name>A0AAD9LXL1_9PEZI</name>
<reference evidence="2" key="1">
    <citation type="submission" date="2021-06" db="EMBL/GenBank/DDBJ databases">
        <title>Comparative genomics, transcriptomics and evolutionary studies reveal genomic signatures of adaptation to plant cell wall in hemibiotrophic fungi.</title>
        <authorList>
            <consortium name="DOE Joint Genome Institute"/>
            <person name="Baroncelli R."/>
            <person name="Diaz J.F."/>
            <person name="Benocci T."/>
            <person name="Peng M."/>
            <person name="Battaglia E."/>
            <person name="Haridas S."/>
            <person name="Andreopoulos W."/>
            <person name="Labutti K."/>
            <person name="Pangilinan J."/>
            <person name="Floch G.L."/>
            <person name="Makela M.R."/>
            <person name="Henrissat B."/>
            <person name="Grigoriev I.V."/>
            <person name="Crouch J.A."/>
            <person name="De Vries R.P."/>
            <person name="Sukno S.A."/>
            <person name="Thon M.R."/>
        </authorList>
    </citation>
    <scope>NUCLEOTIDE SEQUENCE</scope>
    <source>
        <strain evidence="2">MAFF235873</strain>
    </source>
</reference>
<dbReference type="AlphaFoldDB" id="A0AAD9LXL1"/>
<protein>
    <submittedName>
        <fullName evidence="2">Uncharacterized protein</fullName>
    </submittedName>
</protein>
<evidence type="ECO:0000313" key="3">
    <source>
        <dbReference type="Proteomes" id="UP001232148"/>
    </source>
</evidence>